<evidence type="ECO:0000313" key="2">
    <source>
        <dbReference type="Proteomes" id="UP000289650"/>
    </source>
</evidence>
<dbReference type="RefSeq" id="WP_129514928.1">
    <property type="nucleotide sequence ID" value="NZ_QWEX01000002.1"/>
</dbReference>
<sequence>MHYHPDDISRLYSNVPTLLLNRPSPAERFLAAAVDTGVELGHVLREYPQVRYQPLDFHYLCQQSLSVLDDALLADLTRDVNFGWRGAHWAALLIALSGDARYLPHLDDVRHHRGVEWTVGLAEAASHPDASSSAFRGCRSIVRLRNQLAVLPRVVVRLRPCPSPEAIEARAIAVRAAYRSGGVNAALPIARR</sequence>
<dbReference type="OrthoDB" id="9035151at2"/>
<comment type="caution">
    <text evidence="1">The sequence shown here is derived from an EMBL/GenBank/DDBJ whole genome shotgun (WGS) entry which is preliminary data.</text>
</comment>
<dbReference type="AlphaFoldDB" id="A0A4Q2AD87"/>
<evidence type="ECO:0000313" key="1">
    <source>
        <dbReference type="EMBL" id="RXV67265.1"/>
    </source>
</evidence>
<protein>
    <submittedName>
        <fullName evidence="1">Uncharacterized protein</fullName>
    </submittedName>
</protein>
<organism evidence="1 2">
    <name type="scientific">Burkholderia stabilis</name>
    <dbReference type="NCBI Taxonomy" id="95485"/>
    <lineage>
        <taxon>Bacteria</taxon>
        <taxon>Pseudomonadati</taxon>
        <taxon>Pseudomonadota</taxon>
        <taxon>Betaproteobacteria</taxon>
        <taxon>Burkholderiales</taxon>
        <taxon>Burkholderiaceae</taxon>
        <taxon>Burkholderia</taxon>
        <taxon>Burkholderia cepacia complex</taxon>
    </lineage>
</organism>
<name>A0A4Q2AD87_9BURK</name>
<proteinExistence type="predicted"/>
<gene>
    <name evidence="1" type="ORF">D1006_18410</name>
</gene>
<accession>A0A4Q2AD87</accession>
<reference evidence="1 2" key="1">
    <citation type="submission" date="2018-08" db="EMBL/GenBank/DDBJ databases">
        <title>Mountain-cultivated ginseng endophyte, Burkholderia stabilis and its activity against ginseng root rot disease.</title>
        <authorList>
            <person name="Tapan Kumar M."/>
            <person name="Bae H."/>
            <person name="Shanmugam G."/>
            <person name="Jeon J."/>
        </authorList>
    </citation>
    <scope>NUCLEOTIDE SEQUENCE [LARGE SCALE GENOMIC DNA]</scope>
    <source>
        <strain evidence="1 2">EB159</strain>
    </source>
</reference>
<dbReference type="Proteomes" id="UP000289650">
    <property type="component" value="Unassembled WGS sequence"/>
</dbReference>
<dbReference type="EMBL" id="QWEX01000002">
    <property type="protein sequence ID" value="RXV67265.1"/>
    <property type="molecule type" value="Genomic_DNA"/>
</dbReference>